<dbReference type="EMBL" id="VEPZ02000046">
    <property type="protein sequence ID" value="KAE8735005.1"/>
    <property type="molecule type" value="Genomic_DNA"/>
</dbReference>
<comment type="caution">
    <text evidence="3">The sequence shown here is derived from an EMBL/GenBank/DDBJ whole genome shotgun (WGS) entry which is preliminary data.</text>
</comment>
<sequence length="94" mass="11067">MSTGGLWSRVEWMEIVMMARLTLRTTQRKVGRRETRCENQRGEDNRFEDGAGAIDAEGGHTRFNYGATTLSQDGQEWRRYMYILEIFQYSIHEN</sequence>
<gene>
    <name evidence="3" type="ORF">F3Y22_tig00000538pilonHSYRG00089</name>
    <name evidence="2" type="ORF">F3Y22_tig00117000pilonHSYRG00278</name>
</gene>
<dbReference type="AlphaFoldDB" id="A0A6A3CZI2"/>
<dbReference type="EMBL" id="VEPZ02001765">
    <property type="protein sequence ID" value="KAE8656539.1"/>
    <property type="molecule type" value="Genomic_DNA"/>
</dbReference>
<proteinExistence type="predicted"/>
<evidence type="ECO:0000313" key="2">
    <source>
        <dbReference type="EMBL" id="KAE8656539.1"/>
    </source>
</evidence>
<accession>A0A6A3CZI2</accession>
<dbReference type="Proteomes" id="UP000436088">
    <property type="component" value="Unassembled WGS sequence"/>
</dbReference>
<evidence type="ECO:0000313" key="4">
    <source>
        <dbReference type="Proteomes" id="UP000436088"/>
    </source>
</evidence>
<name>A0A6A3CZI2_HIBSY</name>
<organism evidence="3 4">
    <name type="scientific">Hibiscus syriacus</name>
    <name type="common">Rose of Sharon</name>
    <dbReference type="NCBI Taxonomy" id="106335"/>
    <lineage>
        <taxon>Eukaryota</taxon>
        <taxon>Viridiplantae</taxon>
        <taxon>Streptophyta</taxon>
        <taxon>Embryophyta</taxon>
        <taxon>Tracheophyta</taxon>
        <taxon>Spermatophyta</taxon>
        <taxon>Magnoliopsida</taxon>
        <taxon>eudicotyledons</taxon>
        <taxon>Gunneridae</taxon>
        <taxon>Pentapetalae</taxon>
        <taxon>rosids</taxon>
        <taxon>malvids</taxon>
        <taxon>Malvales</taxon>
        <taxon>Malvaceae</taxon>
        <taxon>Malvoideae</taxon>
        <taxon>Hibiscus</taxon>
    </lineage>
</organism>
<evidence type="ECO:0000313" key="3">
    <source>
        <dbReference type="EMBL" id="KAE8735005.1"/>
    </source>
</evidence>
<feature type="region of interest" description="Disordered" evidence="1">
    <location>
        <begin position="29"/>
        <end position="51"/>
    </location>
</feature>
<keyword evidence="4" id="KW-1185">Reference proteome</keyword>
<reference evidence="3 4" key="1">
    <citation type="submission" date="2019-09" db="EMBL/GenBank/DDBJ databases">
        <title>Draft genome information of white flower Hibiscus syriacus.</title>
        <authorList>
            <person name="Kim Y.-M."/>
        </authorList>
    </citation>
    <scope>NUCLEOTIDE SEQUENCE [LARGE SCALE GENOMIC DNA]</scope>
    <source>
        <strain evidence="4">cv. Baekdansim</strain>
        <strain evidence="3">YM2019G1</strain>
        <tissue evidence="3">Leaf</tissue>
    </source>
</reference>
<evidence type="ECO:0000256" key="1">
    <source>
        <dbReference type="SAM" id="MobiDB-lite"/>
    </source>
</evidence>
<feature type="compositionally biased region" description="Basic and acidic residues" evidence="1">
    <location>
        <begin position="32"/>
        <end position="49"/>
    </location>
</feature>
<protein>
    <submittedName>
        <fullName evidence="3">Uncharacterized protein</fullName>
    </submittedName>
</protein>